<dbReference type="GO" id="GO:0005886">
    <property type="term" value="C:plasma membrane"/>
    <property type="evidence" value="ECO:0007669"/>
    <property type="project" value="TreeGrafter"/>
</dbReference>
<dbReference type="InterPro" id="IPR012340">
    <property type="entry name" value="NA-bd_OB-fold"/>
</dbReference>
<dbReference type="OrthoDB" id="9792945at2"/>
<comment type="subcellular location">
    <subcellularLocation>
        <location evidence="1">Membrane</location>
        <topology evidence="1">Multi-pass membrane protein</topology>
    </subcellularLocation>
</comment>
<sequence length="150" mass="15900">MIDWINDNTWVVWIAIATVLALAELASLELVLLMFAVAALVAAGASALGAPVWLSFIVFGGVSVLLLMFVRPRFTRRLHDGPTLTVGHHNLVGRTGVVDEPVTDRSGRVTIDGQLWTARRSVVSTPLDVGTEVTVVSIEGATAIVAGKDA</sequence>
<name>E2SA03_9ACTN</name>
<feature type="transmembrane region" description="Helical" evidence="5">
    <location>
        <begin position="51"/>
        <end position="70"/>
    </location>
</feature>
<gene>
    <name evidence="7" type="ORF">HMPREF0063_10793</name>
</gene>
<organism evidence="7 8">
    <name type="scientific">Aeromicrobium marinum DSM 15272</name>
    <dbReference type="NCBI Taxonomy" id="585531"/>
    <lineage>
        <taxon>Bacteria</taxon>
        <taxon>Bacillati</taxon>
        <taxon>Actinomycetota</taxon>
        <taxon>Actinomycetes</taxon>
        <taxon>Propionibacteriales</taxon>
        <taxon>Nocardioidaceae</taxon>
        <taxon>Aeromicrobium</taxon>
    </lineage>
</organism>
<protein>
    <submittedName>
        <fullName evidence="7">Nodulation efficiency protein D</fullName>
    </submittedName>
</protein>
<comment type="caution">
    <text evidence="7">The sequence shown here is derived from an EMBL/GenBank/DDBJ whole genome shotgun (WGS) entry which is preliminary data.</text>
</comment>
<evidence type="ECO:0000313" key="8">
    <source>
        <dbReference type="Proteomes" id="UP000003111"/>
    </source>
</evidence>
<evidence type="ECO:0000256" key="4">
    <source>
        <dbReference type="ARBA" id="ARBA00023136"/>
    </source>
</evidence>
<keyword evidence="4 5" id="KW-0472">Membrane</keyword>
<dbReference type="HOGENOM" id="CLU_116732_2_0_11"/>
<dbReference type="Pfam" id="PF01957">
    <property type="entry name" value="NfeD"/>
    <property type="match status" value="1"/>
</dbReference>
<evidence type="ECO:0000259" key="6">
    <source>
        <dbReference type="Pfam" id="PF01957"/>
    </source>
</evidence>
<dbReference type="RefSeq" id="WP_007077815.1">
    <property type="nucleotide sequence ID" value="NZ_CM001024.1"/>
</dbReference>
<dbReference type="AlphaFoldDB" id="E2SA03"/>
<keyword evidence="3 5" id="KW-1133">Transmembrane helix</keyword>
<evidence type="ECO:0000313" key="7">
    <source>
        <dbReference type="EMBL" id="EFQ84077.1"/>
    </source>
</evidence>
<feature type="domain" description="NfeD-like C-terminal" evidence="6">
    <location>
        <begin position="90"/>
        <end position="145"/>
    </location>
</feature>
<dbReference type="PANTHER" id="PTHR33507:SF3">
    <property type="entry name" value="INNER MEMBRANE PROTEIN YBBJ"/>
    <property type="match status" value="1"/>
</dbReference>
<evidence type="ECO:0000256" key="3">
    <source>
        <dbReference type="ARBA" id="ARBA00022989"/>
    </source>
</evidence>
<accession>E2SA03</accession>
<dbReference type="SUPFAM" id="SSF141322">
    <property type="entry name" value="NfeD domain-like"/>
    <property type="match status" value="1"/>
</dbReference>
<dbReference type="eggNOG" id="COG1585">
    <property type="taxonomic scope" value="Bacteria"/>
</dbReference>
<dbReference type="InterPro" id="IPR052165">
    <property type="entry name" value="Membrane_assoc_protease"/>
</dbReference>
<reference evidence="7" key="1">
    <citation type="submission" date="2010-08" db="EMBL/GenBank/DDBJ databases">
        <authorList>
            <person name="Muzny D."/>
            <person name="Qin X."/>
            <person name="Buhay C."/>
            <person name="Dugan-Rocha S."/>
            <person name="Ding Y."/>
            <person name="Chen G."/>
            <person name="Hawes A."/>
            <person name="Holder M."/>
            <person name="Jhangiani S."/>
            <person name="Johnson A."/>
            <person name="Khan Z."/>
            <person name="Li Z."/>
            <person name="Liu W."/>
            <person name="Liu X."/>
            <person name="Perez L."/>
            <person name="Shen H."/>
            <person name="Wang Q."/>
            <person name="Watt J."/>
            <person name="Xi L."/>
            <person name="Xin Y."/>
            <person name="Zhou J."/>
            <person name="Deng J."/>
            <person name="Jiang H."/>
            <person name="Liu Y."/>
            <person name="Qu J."/>
            <person name="Song X.-Z."/>
            <person name="Zhang L."/>
            <person name="Villasana D."/>
            <person name="Johnson A."/>
            <person name="Liu J."/>
            <person name="Liyanage D."/>
            <person name="Lorensuhewa L."/>
            <person name="Robinson T."/>
            <person name="Song A."/>
            <person name="Song B.-B."/>
            <person name="Dinh H."/>
            <person name="Thornton R."/>
            <person name="Coyle M."/>
            <person name="Francisco L."/>
            <person name="Jackson L."/>
            <person name="Javaid M."/>
            <person name="Korchina V."/>
            <person name="Kovar C."/>
            <person name="Mata R."/>
            <person name="Mathew T."/>
            <person name="Ngo R."/>
            <person name="Nguyen L."/>
            <person name="Nguyen N."/>
            <person name="Okwuonu G."/>
            <person name="Ongeri F."/>
            <person name="Pham C."/>
            <person name="Simmons D."/>
            <person name="Wilczek-Boney K."/>
            <person name="Hale W."/>
            <person name="Jakkamsetti A."/>
            <person name="Pham P."/>
            <person name="Ruth R."/>
            <person name="San Lucas F."/>
            <person name="Warren J."/>
            <person name="Zhang J."/>
            <person name="Zhao Z."/>
            <person name="Zhou C."/>
            <person name="Zhu D."/>
            <person name="Lee S."/>
            <person name="Bess C."/>
            <person name="Blankenburg K."/>
            <person name="Forbes L."/>
            <person name="Fu Q."/>
            <person name="Gubbala S."/>
            <person name="Hirani K."/>
            <person name="Jayaseelan J.C."/>
            <person name="Lara F."/>
            <person name="Munidasa M."/>
            <person name="Palculict T."/>
            <person name="Patil S."/>
            <person name="Pu L.-L."/>
            <person name="Saada N."/>
            <person name="Tang L."/>
            <person name="Weissenberger G."/>
            <person name="Zhu Y."/>
            <person name="Hemphill L."/>
            <person name="Shang Y."/>
            <person name="Youmans B."/>
            <person name="Ayvaz T."/>
            <person name="Ross M."/>
            <person name="Santibanez J."/>
            <person name="Aqrawi P."/>
            <person name="Gross S."/>
            <person name="Joshi V."/>
            <person name="Fowler G."/>
            <person name="Nazareth L."/>
            <person name="Reid J."/>
            <person name="Worley K."/>
            <person name="Petrosino J."/>
            <person name="Highlander S."/>
            <person name="Gibbs R."/>
        </authorList>
    </citation>
    <scope>NUCLEOTIDE SEQUENCE [LARGE SCALE GENOMIC DNA]</scope>
    <source>
        <strain evidence="7">DSM 15272</strain>
    </source>
</reference>
<dbReference type="EMBL" id="ACLF03000003">
    <property type="protein sequence ID" value="EFQ84077.1"/>
    <property type="molecule type" value="Genomic_DNA"/>
</dbReference>
<evidence type="ECO:0000256" key="5">
    <source>
        <dbReference type="SAM" id="Phobius"/>
    </source>
</evidence>
<evidence type="ECO:0000256" key="1">
    <source>
        <dbReference type="ARBA" id="ARBA00004141"/>
    </source>
</evidence>
<feature type="transmembrane region" description="Helical" evidence="5">
    <location>
        <begin position="12"/>
        <end position="45"/>
    </location>
</feature>
<dbReference type="Proteomes" id="UP000003111">
    <property type="component" value="Unassembled WGS sequence"/>
</dbReference>
<evidence type="ECO:0000256" key="2">
    <source>
        <dbReference type="ARBA" id="ARBA00022692"/>
    </source>
</evidence>
<dbReference type="InterPro" id="IPR002810">
    <property type="entry name" value="NfeD-like_C"/>
</dbReference>
<keyword evidence="2 5" id="KW-0812">Transmembrane</keyword>
<proteinExistence type="predicted"/>
<dbReference type="Gene3D" id="2.40.50.140">
    <property type="entry name" value="Nucleic acid-binding proteins"/>
    <property type="match status" value="1"/>
</dbReference>
<dbReference type="PANTHER" id="PTHR33507">
    <property type="entry name" value="INNER MEMBRANE PROTEIN YBBJ"/>
    <property type="match status" value="1"/>
</dbReference>
<keyword evidence="8" id="KW-1185">Reference proteome</keyword>
<dbReference type="STRING" id="585531.HMPREF0063_10793"/>